<dbReference type="EMBL" id="JAQOMS010000002">
    <property type="protein sequence ID" value="MDC2890379.1"/>
    <property type="molecule type" value="Genomic_DNA"/>
</dbReference>
<gene>
    <name evidence="1" type="ORF">PN838_18465</name>
</gene>
<organism evidence="1 2">
    <name type="scientific">Psychrosphaera algicola</name>
    <dbReference type="NCBI Taxonomy" id="3023714"/>
    <lineage>
        <taxon>Bacteria</taxon>
        <taxon>Pseudomonadati</taxon>
        <taxon>Pseudomonadota</taxon>
        <taxon>Gammaproteobacteria</taxon>
        <taxon>Alteromonadales</taxon>
        <taxon>Pseudoalteromonadaceae</taxon>
        <taxon>Psychrosphaera</taxon>
    </lineage>
</organism>
<name>A0ABT5FGL2_9GAMM</name>
<evidence type="ECO:0000313" key="1">
    <source>
        <dbReference type="EMBL" id="MDC2890379.1"/>
    </source>
</evidence>
<evidence type="ECO:0000313" key="2">
    <source>
        <dbReference type="Proteomes" id="UP001528411"/>
    </source>
</evidence>
<proteinExistence type="predicted"/>
<sequence length="69" mass="7725">MNTSSFPQDKSLITDDEPKVISNYNGYGHPNSSNWEHDDTGCINNYAGCEDMSLSAEAEHSGWEEGYDY</sequence>
<comment type="caution">
    <text evidence="1">The sequence shown here is derived from an EMBL/GenBank/DDBJ whole genome shotgun (WGS) entry which is preliminary data.</text>
</comment>
<dbReference type="Proteomes" id="UP001528411">
    <property type="component" value="Unassembled WGS sequence"/>
</dbReference>
<reference evidence="1 2" key="1">
    <citation type="submission" date="2023-01" db="EMBL/GenBank/DDBJ databases">
        <title>Psychrosphaera sp. nov., isolated from marine algae.</title>
        <authorList>
            <person name="Bayburt H."/>
            <person name="Choi B.J."/>
            <person name="Kim J.M."/>
            <person name="Choi D.G."/>
            <person name="Jeon C.O."/>
        </authorList>
    </citation>
    <scope>NUCLEOTIDE SEQUENCE [LARGE SCALE GENOMIC DNA]</scope>
    <source>
        <strain evidence="1 2">G1-22</strain>
    </source>
</reference>
<keyword evidence="2" id="KW-1185">Reference proteome</keyword>
<protein>
    <submittedName>
        <fullName evidence="1">Uncharacterized protein</fullName>
    </submittedName>
</protein>
<accession>A0ABT5FGL2</accession>
<dbReference type="RefSeq" id="WP_272181591.1">
    <property type="nucleotide sequence ID" value="NZ_JAQOMS010000002.1"/>
</dbReference>